<evidence type="ECO:0000313" key="5">
    <source>
        <dbReference type="Proteomes" id="UP000593563"/>
    </source>
</evidence>
<dbReference type="GO" id="GO:0005576">
    <property type="term" value="C:extracellular region"/>
    <property type="evidence" value="ECO:0007669"/>
    <property type="project" value="UniProtKB-SubCell"/>
</dbReference>
<name>A0A6L5BAQ4_APIGR</name>
<comment type="subcellular location">
    <subcellularLocation>
        <location evidence="1">Secreted</location>
    </subcellularLocation>
</comment>
<protein>
    <submittedName>
        <fullName evidence="4">Uncharacterized protein</fullName>
    </submittedName>
</protein>
<proteinExistence type="predicted"/>
<dbReference type="Pfam" id="PF24300">
    <property type="entry name" value="KWL1"/>
    <property type="match status" value="1"/>
</dbReference>
<dbReference type="PANTHER" id="PTHR33191:SF58">
    <property type="entry name" value="RIPENING-RELATED PROTEIN 1"/>
    <property type="match status" value="1"/>
</dbReference>
<dbReference type="EMBL" id="WRXP01001170">
    <property type="protein sequence ID" value="KAF1002433.1"/>
    <property type="molecule type" value="Genomic_DNA"/>
</dbReference>
<organism evidence="4 5">
    <name type="scientific">Apium graveolens</name>
    <name type="common">Celery</name>
    <dbReference type="NCBI Taxonomy" id="4045"/>
    <lineage>
        <taxon>Eukaryota</taxon>
        <taxon>Viridiplantae</taxon>
        <taxon>Streptophyta</taxon>
        <taxon>Embryophyta</taxon>
        <taxon>Tracheophyta</taxon>
        <taxon>Spermatophyta</taxon>
        <taxon>Magnoliopsida</taxon>
        <taxon>eudicotyledons</taxon>
        <taxon>Gunneridae</taxon>
        <taxon>Pentapetalae</taxon>
        <taxon>asterids</taxon>
        <taxon>campanulids</taxon>
        <taxon>Apiales</taxon>
        <taxon>Apiaceae</taxon>
        <taxon>Apioideae</taxon>
        <taxon>apioid superclade</taxon>
        <taxon>Apieae</taxon>
        <taxon>Apium</taxon>
    </lineage>
</organism>
<evidence type="ECO:0000256" key="3">
    <source>
        <dbReference type="ARBA" id="ARBA00022729"/>
    </source>
</evidence>
<dbReference type="AlphaFoldDB" id="A0A6L5BAQ4"/>
<gene>
    <name evidence="4" type="ORF">AG4045_001733</name>
</gene>
<evidence type="ECO:0000256" key="2">
    <source>
        <dbReference type="ARBA" id="ARBA00022525"/>
    </source>
</evidence>
<evidence type="ECO:0000256" key="1">
    <source>
        <dbReference type="ARBA" id="ARBA00004613"/>
    </source>
</evidence>
<accession>A0A6L5BAQ4</accession>
<keyword evidence="2" id="KW-0964">Secreted</keyword>
<keyword evidence="5" id="KW-1185">Reference proteome</keyword>
<dbReference type="PANTHER" id="PTHR33191">
    <property type="entry name" value="RIPENING-RELATED PROTEIN 2-RELATED"/>
    <property type="match status" value="1"/>
</dbReference>
<keyword evidence="3" id="KW-0732">Signal</keyword>
<evidence type="ECO:0000313" key="4">
    <source>
        <dbReference type="EMBL" id="KAF1002433.1"/>
    </source>
</evidence>
<dbReference type="Proteomes" id="UP000593563">
    <property type="component" value="Unassembled WGS sequence"/>
</dbReference>
<reference evidence="4" key="1">
    <citation type="submission" date="2020-01" db="EMBL/GenBank/DDBJ databases">
        <title>The Celery Genome Sequence Reveals Sequential Paleo-tetraploidization, Resistance Gene Elimination, Karyotype Evolution, and Functional Innovation in Apiales.</title>
        <authorList>
            <person name="Song X."/>
        </authorList>
    </citation>
    <scope>NUCLEOTIDE SEQUENCE</scope>
    <source>
        <tissue evidence="4">Leaf</tissue>
    </source>
</reference>
<comment type="caution">
    <text evidence="4">The sequence shown here is derived from an EMBL/GenBank/DDBJ whole genome shotgun (WGS) entry which is preliminary data.</text>
</comment>
<dbReference type="InterPro" id="IPR039271">
    <property type="entry name" value="Kiwellin-like"/>
</dbReference>
<sequence>MLKVAVQVENLKEKTTPPGKYDQENGSECCKQGKLYTTYKCSPPVTKNTKATLTLNSFEKGKDCSGLSECDRQYHDDDRLNNLL</sequence>